<comment type="caution">
    <text evidence="3">The sequence shown here is derived from an EMBL/GenBank/DDBJ whole genome shotgun (WGS) entry which is preliminary data.</text>
</comment>
<evidence type="ECO:0000256" key="2">
    <source>
        <dbReference type="SAM" id="SignalP"/>
    </source>
</evidence>
<dbReference type="Proteomes" id="UP000602745">
    <property type="component" value="Unassembled WGS sequence"/>
</dbReference>
<feature type="chain" id="PRO_5035162179" description="Tripartite tricarboxylate transporter substrate binding protein" evidence="2">
    <location>
        <begin position="22"/>
        <end position="316"/>
    </location>
</feature>
<reference evidence="3" key="2">
    <citation type="submission" date="2020-09" db="EMBL/GenBank/DDBJ databases">
        <authorList>
            <person name="Sun Q."/>
            <person name="Sedlacek I."/>
        </authorList>
    </citation>
    <scope>NUCLEOTIDE SEQUENCE</scope>
    <source>
        <strain evidence="3">CCM 7684</strain>
    </source>
</reference>
<dbReference type="Gene3D" id="3.40.190.10">
    <property type="entry name" value="Periplasmic binding protein-like II"/>
    <property type="match status" value="1"/>
</dbReference>
<dbReference type="PIRSF" id="PIRSF017082">
    <property type="entry name" value="YflP"/>
    <property type="match status" value="1"/>
</dbReference>
<feature type="signal peptide" evidence="2">
    <location>
        <begin position="1"/>
        <end position="21"/>
    </location>
</feature>
<dbReference type="Gene3D" id="3.40.190.150">
    <property type="entry name" value="Bordetella uptake gene, domain 1"/>
    <property type="match status" value="1"/>
</dbReference>
<sequence length="316" mass="32919">MKNFLAYGALALSMMATPALAEPADVMAPGGPGGGYDAMARLPFQAMREAGIFTDGAQFTNRGGAGGTIGLAEFVNKNEGNDNAVMSMGAILIGGILINNSPITLDDTVPLVRLISDTGAIAVPPDSDIKTPQDLAAALKENIGAVPIGGGSAGGVDHIAAALLVKAAGGDVAKLNYIPYPSGADVVTNLAGAKIKVGISGISEFKPLAEAGRIRIIAVTGEERIEGIDAPTLKEAGLDVVVSNWRGIIGAPDMSDEGRKMWLDRFAKMHESEAWKKILTQQGWEDAYLAGDDFVSFLEEEAERQEEILKSVGLVK</sequence>
<dbReference type="InterPro" id="IPR005064">
    <property type="entry name" value="BUG"/>
</dbReference>
<accession>A0A8J3DWV8</accession>
<dbReference type="PANTHER" id="PTHR42928:SF3">
    <property type="entry name" value="UPF0065 PROTEIN YFLP"/>
    <property type="match status" value="1"/>
</dbReference>
<gene>
    <name evidence="3" type="ORF">GCM10007276_29440</name>
</gene>
<proteinExistence type="inferred from homology"/>
<protein>
    <recommendedName>
        <fullName evidence="5">Tripartite tricarboxylate transporter substrate binding protein</fullName>
    </recommendedName>
</protein>
<dbReference type="SUPFAM" id="SSF53850">
    <property type="entry name" value="Periplasmic binding protein-like II"/>
    <property type="match status" value="1"/>
</dbReference>
<keyword evidence="4" id="KW-1185">Reference proteome</keyword>
<reference evidence="3" key="1">
    <citation type="journal article" date="2014" name="Int. J. Syst. Evol. Microbiol.">
        <title>Complete genome sequence of Corynebacterium casei LMG S-19264T (=DSM 44701T), isolated from a smear-ripened cheese.</title>
        <authorList>
            <consortium name="US DOE Joint Genome Institute (JGI-PGF)"/>
            <person name="Walter F."/>
            <person name="Albersmeier A."/>
            <person name="Kalinowski J."/>
            <person name="Ruckert C."/>
        </authorList>
    </citation>
    <scope>NUCLEOTIDE SEQUENCE</scope>
    <source>
        <strain evidence="3">CCM 7684</strain>
    </source>
</reference>
<dbReference type="Pfam" id="PF03401">
    <property type="entry name" value="TctC"/>
    <property type="match status" value="1"/>
</dbReference>
<dbReference type="EMBL" id="BMCP01000004">
    <property type="protein sequence ID" value="GGE50504.1"/>
    <property type="molecule type" value="Genomic_DNA"/>
</dbReference>
<organism evidence="3 4">
    <name type="scientific">Agaricicola taiwanensis</name>
    <dbReference type="NCBI Taxonomy" id="591372"/>
    <lineage>
        <taxon>Bacteria</taxon>
        <taxon>Pseudomonadati</taxon>
        <taxon>Pseudomonadota</taxon>
        <taxon>Alphaproteobacteria</taxon>
        <taxon>Rhodobacterales</taxon>
        <taxon>Paracoccaceae</taxon>
        <taxon>Agaricicola</taxon>
    </lineage>
</organism>
<evidence type="ECO:0000256" key="1">
    <source>
        <dbReference type="ARBA" id="ARBA00006987"/>
    </source>
</evidence>
<dbReference type="RefSeq" id="WP_188410570.1">
    <property type="nucleotide sequence ID" value="NZ_BMCP01000004.1"/>
</dbReference>
<evidence type="ECO:0000313" key="4">
    <source>
        <dbReference type="Proteomes" id="UP000602745"/>
    </source>
</evidence>
<dbReference type="InterPro" id="IPR042100">
    <property type="entry name" value="Bug_dom1"/>
</dbReference>
<dbReference type="CDD" id="cd07012">
    <property type="entry name" value="PBP2_Bug_TTT"/>
    <property type="match status" value="1"/>
</dbReference>
<comment type="similarity">
    <text evidence="1">Belongs to the UPF0065 (bug) family.</text>
</comment>
<dbReference type="AlphaFoldDB" id="A0A8J3DWV8"/>
<evidence type="ECO:0000313" key="3">
    <source>
        <dbReference type="EMBL" id="GGE50504.1"/>
    </source>
</evidence>
<name>A0A8J3DWV8_9RHOB</name>
<keyword evidence="2" id="KW-0732">Signal</keyword>
<dbReference type="PANTHER" id="PTHR42928">
    <property type="entry name" value="TRICARBOXYLATE-BINDING PROTEIN"/>
    <property type="match status" value="1"/>
</dbReference>
<evidence type="ECO:0008006" key="5">
    <source>
        <dbReference type="Google" id="ProtNLM"/>
    </source>
</evidence>